<dbReference type="EMBL" id="JARIHO010000017">
    <property type="protein sequence ID" value="KAJ7348578.1"/>
    <property type="molecule type" value="Genomic_DNA"/>
</dbReference>
<name>A0AAD7A318_9AGAR</name>
<proteinExistence type="predicted"/>
<evidence type="ECO:0000313" key="2">
    <source>
        <dbReference type="Proteomes" id="UP001218218"/>
    </source>
</evidence>
<dbReference type="Proteomes" id="UP001218218">
    <property type="component" value="Unassembled WGS sequence"/>
</dbReference>
<gene>
    <name evidence="1" type="ORF">DFH08DRAFT_1000516</name>
</gene>
<evidence type="ECO:0000313" key="1">
    <source>
        <dbReference type="EMBL" id="KAJ7348578.1"/>
    </source>
</evidence>
<reference evidence="1" key="1">
    <citation type="submission" date="2023-03" db="EMBL/GenBank/DDBJ databases">
        <title>Massive genome expansion in bonnet fungi (Mycena s.s.) driven by repeated elements and novel gene families across ecological guilds.</title>
        <authorList>
            <consortium name="Lawrence Berkeley National Laboratory"/>
            <person name="Harder C.B."/>
            <person name="Miyauchi S."/>
            <person name="Viragh M."/>
            <person name="Kuo A."/>
            <person name="Thoen E."/>
            <person name="Andreopoulos B."/>
            <person name="Lu D."/>
            <person name="Skrede I."/>
            <person name="Drula E."/>
            <person name="Henrissat B."/>
            <person name="Morin E."/>
            <person name="Kohler A."/>
            <person name="Barry K."/>
            <person name="LaButti K."/>
            <person name="Morin E."/>
            <person name="Salamov A."/>
            <person name="Lipzen A."/>
            <person name="Mereny Z."/>
            <person name="Hegedus B."/>
            <person name="Baldrian P."/>
            <person name="Stursova M."/>
            <person name="Weitz H."/>
            <person name="Taylor A."/>
            <person name="Grigoriev I.V."/>
            <person name="Nagy L.G."/>
            <person name="Martin F."/>
            <person name="Kauserud H."/>
        </authorList>
    </citation>
    <scope>NUCLEOTIDE SEQUENCE</scope>
    <source>
        <strain evidence="1">CBHHK002</strain>
    </source>
</reference>
<keyword evidence="2" id="KW-1185">Reference proteome</keyword>
<accession>A0AAD7A318</accession>
<protein>
    <submittedName>
        <fullName evidence="1">Uncharacterized protein</fullName>
    </submittedName>
</protein>
<dbReference type="AlphaFoldDB" id="A0AAD7A318"/>
<sequence length="187" mass="20560">MPVVRRRSVDGVVEGSKRGKGCVMIDRKQPGASESNLFGLITRTTMASPAADLLPTKTGLPPGGSRYENWSMTRYRPFAAAQILEVFDSGLLARILLRASFQPHRAISIRTVDVTTRSTYLRVPFVSVLNSKRLSRVAWPNGLRRLAEFEMAVAGGRSVACGVAWLALGYTMYPHLLANSPFSSLYQ</sequence>
<organism evidence="1 2">
    <name type="scientific">Mycena albidolilacea</name>
    <dbReference type="NCBI Taxonomy" id="1033008"/>
    <lineage>
        <taxon>Eukaryota</taxon>
        <taxon>Fungi</taxon>
        <taxon>Dikarya</taxon>
        <taxon>Basidiomycota</taxon>
        <taxon>Agaricomycotina</taxon>
        <taxon>Agaricomycetes</taxon>
        <taxon>Agaricomycetidae</taxon>
        <taxon>Agaricales</taxon>
        <taxon>Marasmiineae</taxon>
        <taxon>Mycenaceae</taxon>
        <taxon>Mycena</taxon>
    </lineage>
</organism>
<comment type="caution">
    <text evidence="1">The sequence shown here is derived from an EMBL/GenBank/DDBJ whole genome shotgun (WGS) entry which is preliminary data.</text>
</comment>